<organism evidence="1 2">
    <name type="scientific">Bacillus fungorum</name>
    <dbReference type="NCBI Taxonomy" id="2039284"/>
    <lineage>
        <taxon>Bacteria</taxon>
        <taxon>Bacillati</taxon>
        <taxon>Bacillota</taxon>
        <taxon>Bacilli</taxon>
        <taxon>Bacillales</taxon>
        <taxon>Bacillaceae</taxon>
        <taxon>Bacillus</taxon>
    </lineage>
</organism>
<gene>
    <name evidence="1" type="ORF">CO726_22745</name>
</gene>
<evidence type="ECO:0000313" key="2">
    <source>
        <dbReference type="Proteomes" id="UP000228484"/>
    </source>
</evidence>
<comment type="caution">
    <text evidence="1">The sequence shown here is derived from an EMBL/GenBank/DDBJ whole genome shotgun (WGS) entry which is preliminary data.</text>
</comment>
<proteinExistence type="predicted"/>
<evidence type="ECO:0000313" key="1">
    <source>
        <dbReference type="EMBL" id="PIE93083.1"/>
    </source>
</evidence>
<protein>
    <submittedName>
        <fullName evidence="1">Uncharacterized protein</fullName>
    </submittedName>
</protein>
<dbReference type="Proteomes" id="UP000228484">
    <property type="component" value="Unassembled WGS sequence"/>
</dbReference>
<dbReference type="EMBL" id="NWUW01000021">
    <property type="protein sequence ID" value="PIE93083.1"/>
    <property type="molecule type" value="Genomic_DNA"/>
</dbReference>
<reference evidence="1 2" key="1">
    <citation type="submission" date="2017-09" db="EMBL/GenBank/DDBJ databases">
        <title>Biocontrol bacteria screening and application from spent mushroom substrate.</title>
        <authorList>
            <person name="Sun X."/>
        </authorList>
    </citation>
    <scope>NUCLEOTIDE SEQUENCE [LARGE SCALE GENOMIC DNA]</scope>
    <source>
        <strain evidence="1 2">100374</strain>
    </source>
</reference>
<keyword evidence="2" id="KW-1185">Reference proteome</keyword>
<sequence length="502" mass="54919">MKNKLIAAGIVTGALLSYPSNIFADSISKVIKISQNNIEPSKQVENAVVGVVTDADEYFAIVEYKDSKGNMQEVEIGFPNGSNSSYKVGDKVNVANKDQWKQQKFGMHNVTVASADFVSKVTDTAKNKPQNNVEPSKQVENAVVGVVIDADEYFATVEYKDSKGNMQEVEIGFPNGSNSSYKVGDKVNVANKDQWKQQKVGMHNVTIASADFVSKVTGTAKNKPQNNVEPSKQVENAVVGVVIDADEYFATVEYKDSKGNMQTVEIDFSNESNSSYRVGDKVNVANKDQWKQQKVGMHNVTIASADFVSKVTGTAKNKPQNNVEPSKQVENAVVGVVIDADEYFATVEYKDSKGNMQTVEIGFPNGSNSSYKVGDKVNVVNKDQWKQQKVGMHNVTIASADFVSKVTDTAKNKPQNNIEPSKQVENAVVGVVTDADEYFAAVEYKDSKGNMQEVEIGFPNGSNSSYKVGDKVNVVNKDQWKQQKVGMHNVTIASADFVFKVR</sequence>
<accession>A0A2G6Q8C4</accession>
<name>A0A2G6Q8C4_9BACI</name>
<dbReference type="AlphaFoldDB" id="A0A2G6Q8C4"/>
<dbReference type="RefSeq" id="WP_099685782.1">
    <property type="nucleotide sequence ID" value="NZ_NWUW01000021.1"/>
</dbReference>